<proteinExistence type="predicted"/>
<dbReference type="PANTHER" id="PTHR37376">
    <property type="entry name" value="EXPRESSED PROTEIN"/>
    <property type="match status" value="1"/>
</dbReference>
<dbReference type="RefSeq" id="XP_021839339.1">
    <property type="nucleotide sequence ID" value="XM_021983647.2"/>
</dbReference>
<dbReference type="Proteomes" id="UP000813463">
    <property type="component" value="Chromosome 2"/>
</dbReference>
<evidence type="ECO:0000256" key="1">
    <source>
        <dbReference type="SAM" id="MobiDB-lite"/>
    </source>
</evidence>
<organism evidence="2 3">
    <name type="scientific">Spinacia oleracea</name>
    <name type="common">Spinach</name>
    <dbReference type="NCBI Taxonomy" id="3562"/>
    <lineage>
        <taxon>Eukaryota</taxon>
        <taxon>Viridiplantae</taxon>
        <taxon>Streptophyta</taxon>
        <taxon>Embryophyta</taxon>
        <taxon>Tracheophyta</taxon>
        <taxon>Spermatophyta</taxon>
        <taxon>Magnoliopsida</taxon>
        <taxon>eudicotyledons</taxon>
        <taxon>Gunneridae</taxon>
        <taxon>Pentapetalae</taxon>
        <taxon>Caryophyllales</taxon>
        <taxon>Chenopodiaceae</taxon>
        <taxon>Chenopodioideae</taxon>
        <taxon>Anserineae</taxon>
        <taxon>Spinacia</taxon>
    </lineage>
</organism>
<feature type="region of interest" description="Disordered" evidence="1">
    <location>
        <begin position="1"/>
        <end position="64"/>
    </location>
</feature>
<dbReference type="AlphaFoldDB" id="A0A9R0HYG7"/>
<keyword evidence="2" id="KW-1185">Reference proteome</keyword>
<feature type="compositionally biased region" description="Pro residues" evidence="1">
    <location>
        <begin position="30"/>
        <end position="42"/>
    </location>
</feature>
<gene>
    <name evidence="3" type="primary">LOC110779118</name>
</gene>
<accession>A0A9R0HYG7</accession>
<dbReference type="PANTHER" id="PTHR37376:SF1">
    <property type="entry name" value="EXPRESSED PROTEIN"/>
    <property type="match status" value="1"/>
</dbReference>
<dbReference type="GeneID" id="110779118"/>
<reference evidence="2" key="1">
    <citation type="journal article" date="2021" name="Nat. Commun.">
        <title>Genomic analyses provide insights into spinach domestication and the genetic basis of agronomic traits.</title>
        <authorList>
            <person name="Cai X."/>
            <person name="Sun X."/>
            <person name="Xu C."/>
            <person name="Sun H."/>
            <person name="Wang X."/>
            <person name="Ge C."/>
            <person name="Zhang Z."/>
            <person name="Wang Q."/>
            <person name="Fei Z."/>
            <person name="Jiao C."/>
            <person name="Wang Q."/>
        </authorList>
    </citation>
    <scope>NUCLEOTIDE SEQUENCE [LARGE SCALE GENOMIC DNA]</scope>
    <source>
        <strain evidence="2">cv. Varoflay</strain>
    </source>
</reference>
<name>A0A9R0HYG7_SPIOL</name>
<dbReference type="KEGG" id="soe:110779118"/>
<evidence type="ECO:0000313" key="3">
    <source>
        <dbReference type="RefSeq" id="XP_021839339.1"/>
    </source>
</evidence>
<dbReference type="OrthoDB" id="45963at2759"/>
<protein>
    <submittedName>
        <fullName evidence="3">Uncharacterized protein</fullName>
    </submittedName>
</protein>
<sequence>MASAKDPATPPHPPPSIGKIGPYTVFLTPPVTPKPTSEPPAAIPETPKKRAVVSAPPVQPPPAKFEPAGDKFAFFWEAIAKVQNAHASVDEFMANWLGLNQSRYQWALDDYYESKGVEKGDALTKDVSSKRATV</sequence>
<reference evidence="3" key="2">
    <citation type="submission" date="2025-08" db="UniProtKB">
        <authorList>
            <consortium name="RefSeq"/>
        </authorList>
    </citation>
    <scope>IDENTIFICATION</scope>
    <source>
        <tissue evidence="3">Leaf</tissue>
    </source>
</reference>
<evidence type="ECO:0000313" key="2">
    <source>
        <dbReference type="Proteomes" id="UP000813463"/>
    </source>
</evidence>